<evidence type="ECO:0000256" key="10">
    <source>
        <dbReference type="ARBA" id="ARBA00022989"/>
    </source>
</evidence>
<evidence type="ECO:0000259" key="16">
    <source>
        <dbReference type="Pfam" id="PF01764"/>
    </source>
</evidence>
<keyword evidence="9" id="KW-0442">Lipid degradation</keyword>
<gene>
    <name evidence="17" type="ORF">WJX84_004985</name>
</gene>
<evidence type="ECO:0000256" key="1">
    <source>
        <dbReference type="ARBA" id="ARBA00001913"/>
    </source>
</evidence>
<dbReference type="SUPFAM" id="SSF53474">
    <property type="entry name" value="alpha/beta-Hydrolases"/>
    <property type="match status" value="1"/>
</dbReference>
<feature type="compositionally biased region" description="Basic and acidic residues" evidence="15">
    <location>
        <begin position="601"/>
        <end position="619"/>
    </location>
</feature>
<evidence type="ECO:0000256" key="12">
    <source>
        <dbReference type="ARBA" id="ARBA00023136"/>
    </source>
</evidence>
<keyword evidence="3" id="KW-1003">Cell membrane</keyword>
<evidence type="ECO:0000256" key="4">
    <source>
        <dbReference type="ARBA" id="ARBA00022553"/>
    </source>
</evidence>
<accession>A0AAW1SKP4</accession>
<keyword evidence="12" id="KW-0472">Membrane</keyword>
<evidence type="ECO:0000256" key="5">
    <source>
        <dbReference type="ARBA" id="ARBA00022692"/>
    </source>
</evidence>
<dbReference type="Pfam" id="PF01764">
    <property type="entry name" value="Lipase_3"/>
    <property type="match status" value="1"/>
</dbReference>
<keyword evidence="7" id="KW-0378">Hydrolase</keyword>
<dbReference type="InterPro" id="IPR052214">
    <property type="entry name" value="DAG_Lipase-Related"/>
</dbReference>
<protein>
    <recommendedName>
        <fullName evidence="14">sn-1-specific diacylglycerol lipase</fullName>
        <ecNumber evidence="14">3.1.1.116</ecNumber>
    </recommendedName>
</protein>
<dbReference type="GO" id="GO:0016298">
    <property type="term" value="F:lipase activity"/>
    <property type="evidence" value="ECO:0007669"/>
    <property type="project" value="TreeGrafter"/>
</dbReference>
<keyword evidence="5" id="KW-0812">Transmembrane</keyword>
<keyword evidence="6" id="KW-0479">Metal-binding</keyword>
<feature type="compositionally biased region" description="Low complexity" evidence="15">
    <location>
        <begin position="135"/>
        <end position="145"/>
    </location>
</feature>
<sequence length="619" mass="66423">MWSLPQPPFAQAFGFFEGQSAPVSRTNSTEADRVWQNQLHVLRLGWQAPGLLESSSWSTVEGEPIPEPLTEGSEWEIEVLPSTDPEGWRYASVFRHLDNAREGGRASCRTSDFVRRRTWRLKEGSTRRQRSGQTAAPAAPAHAGAGLEGSLISPATEIQGARSRKQTESEKRRSMVRVFINMLISMVKRRQLWNVMPLDPGAWFVLYREHTAALQQSIASQLGNPMDPAALHASPWAEGCGREEPSLVRQVLCAAVHSRAAYGYAMAAGHMSSLLKFALMHTVHNLSFDAAGGASGEANNEAVAALAGVPGGCLIMSEWHGSVLRPCHYVAVDRANQTIVLSIRGSIQVNDVLSDLSANPMEVTLAGMHGKVHEGLMAAATYIHCNTGAALHKAATDFPGWPLLVTGHSMGGGVGAIVALLLREPGGCPPQLGPIRCIGVGPAAVFTRDLAEACNPFMISIVHGTDIVPSISYASVEGIFLDLVSASPMRRAAKDIGRRFNETIEGIKVSTAGALKPPQLIQELGPMLPDISIWPIRKPWGKRKEREDVGADARPQKKFAACAGFACIPALADDAAAMAAATAAAKAQHSLPGSQFEVESSNERMPSKEEVEIAIKDSL</sequence>
<evidence type="ECO:0000256" key="6">
    <source>
        <dbReference type="ARBA" id="ARBA00022723"/>
    </source>
</evidence>
<dbReference type="EMBL" id="JALJOV010001466">
    <property type="protein sequence ID" value="KAK9847430.1"/>
    <property type="molecule type" value="Genomic_DNA"/>
</dbReference>
<comment type="cofactor">
    <cofactor evidence="1">
        <name>Ca(2+)</name>
        <dbReference type="ChEBI" id="CHEBI:29108"/>
    </cofactor>
</comment>
<proteinExistence type="predicted"/>
<comment type="catalytic activity">
    <reaction evidence="13">
        <text>a 1,2-diacyl-sn-glycerol + H2O = a 2-acylglycerol + a fatty acid + H(+)</text>
        <dbReference type="Rhea" id="RHEA:33275"/>
        <dbReference type="ChEBI" id="CHEBI:15377"/>
        <dbReference type="ChEBI" id="CHEBI:15378"/>
        <dbReference type="ChEBI" id="CHEBI:17389"/>
        <dbReference type="ChEBI" id="CHEBI:17815"/>
        <dbReference type="ChEBI" id="CHEBI:28868"/>
        <dbReference type="EC" id="3.1.1.116"/>
    </reaction>
    <physiologicalReaction direction="left-to-right" evidence="13">
        <dbReference type="Rhea" id="RHEA:33276"/>
    </physiologicalReaction>
</comment>
<evidence type="ECO:0000313" key="17">
    <source>
        <dbReference type="EMBL" id="KAK9847430.1"/>
    </source>
</evidence>
<evidence type="ECO:0000256" key="2">
    <source>
        <dbReference type="ARBA" id="ARBA00004651"/>
    </source>
</evidence>
<dbReference type="PANTHER" id="PTHR45792:SF8">
    <property type="entry name" value="DIACYLGLYCEROL LIPASE-ALPHA"/>
    <property type="match status" value="1"/>
</dbReference>
<dbReference type="AlphaFoldDB" id="A0AAW1SKP4"/>
<evidence type="ECO:0000256" key="14">
    <source>
        <dbReference type="ARBA" id="ARBA00026104"/>
    </source>
</evidence>
<dbReference type="Gene3D" id="3.40.50.1820">
    <property type="entry name" value="alpha/beta hydrolase"/>
    <property type="match status" value="1"/>
</dbReference>
<evidence type="ECO:0000256" key="9">
    <source>
        <dbReference type="ARBA" id="ARBA00022963"/>
    </source>
</evidence>
<keyword evidence="10" id="KW-1133">Transmembrane helix</keyword>
<dbReference type="InterPro" id="IPR029058">
    <property type="entry name" value="AB_hydrolase_fold"/>
</dbReference>
<evidence type="ECO:0000256" key="8">
    <source>
        <dbReference type="ARBA" id="ARBA00022837"/>
    </source>
</evidence>
<dbReference type="InterPro" id="IPR002921">
    <property type="entry name" value="Fungal_lipase-type"/>
</dbReference>
<reference evidence="17 18" key="1">
    <citation type="journal article" date="2024" name="Nat. Commun.">
        <title>Phylogenomics reveals the evolutionary origins of lichenization in chlorophyte algae.</title>
        <authorList>
            <person name="Puginier C."/>
            <person name="Libourel C."/>
            <person name="Otte J."/>
            <person name="Skaloud P."/>
            <person name="Haon M."/>
            <person name="Grisel S."/>
            <person name="Petersen M."/>
            <person name="Berrin J.G."/>
            <person name="Delaux P.M."/>
            <person name="Dal Grande F."/>
            <person name="Keller J."/>
        </authorList>
    </citation>
    <scope>NUCLEOTIDE SEQUENCE [LARGE SCALE GENOMIC DNA]</scope>
    <source>
        <strain evidence="17 18">SAG 2523</strain>
    </source>
</reference>
<evidence type="ECO:0000256" key="11">
    <source>
        <dbReference type="ARBA" id="ARBA00023098"/>
    </source>
</evidence>
<keyword evidence="8" id="KW-0106">Calcium</keyword>
<dbReference type="GO" id="GO:0005886">
    <property type="term" value="C:plasma membrane"/>
    <property type="evidence" value="ECO:0007669"/>
    <property type="project" value="UniProtKB-SubCell"/>
</dbReference>
<evidence type="ECO:0000256" key="3">
    <source>
        <dbReference type="ARBA" id="ARBA00022475"/>
    </source>
</evidence>
<dbReference type="Proteomes" id="UP001485043">
    <property type="component" value="Unassembled WGS sequence"/>
</dbReference>
<keyword evidence="4" id="KW-0597">Phosphoprotein</keyword>
<feature type="region of interest" description="Disordered" evidence="15">
    <location>
        <begin position="122"/>
        <end position="170"/>
    </location>
</feature>
<evidence type="ECO:0000313" key="18">
    <source>
        <dbReference type="Proteomes" id="UP001485043"/>
    </source>
</evidence>
<comment type="caution">
    <text evidence="17">The sequence shown here is derived from an EMBL/GenBank/DDBJ whole genome shotgun (WGS) entry which is preliminary data.</text>
</comment>
<dbReference type="GO" id="GO:0046872">
    <property type="term" value="F:metal ion binding"/>
    <property type="evidence" value="ECO:0007669"/>
    <property type="project" value="UniProtKB-KW"/>
</dbReference>
<name>A0AAW1SKP4_9CHLO</name>
<evidence type="ECO:0000256" key="13">
    <source>
        <dbReference type="ARBA" id="ARBA00024531"/>
    </source>
</evidence>
<dbReference type="GO" id="GO:0016042">
    <property type="term" value="P:lipid catabolic process"/>
    <property type="evidence" value="ECO:0007669"/>
    <property type="project" value="UniProtKB-KW"/>
</dbReference>
<organism evidence="17 18">
    <name type="scientific">Apatococcus fuscideae</name>
    <dbReference type="NCBI Taxonomy" id="2026836"/>
    <lineage>
        <taxon>Eukaryota</taxon>
        <taxon>Viridiplantae</taxon>
        <taxon>Chlorophyta</taxon>
        <taxon>core chlorophytes</taxon>
        <taxon>Trebouxiophyceae</taxon>
        <taxon>Chlorellales</taxon>
        <taxon>Chlorellaceae</taxon>
        <taxon>Apatococcus</taxon>
    </lineage>
</organism>
<keyword evidence="11" id="KW-0443">Lipid metabolism</keyword>
<dbReference type="EC" id="3.1.1.116" evidence="14"/>
<feature type="region of interest" description="Disordered" evidence="15">
    <location>
        <begin position="589"/>
        <end position="619"/>
    </location>
</feature>
<dbReference type="PANTHER" id="PTHR45792">
    <property type="entry name" value="DIACYLGLYCEROL LIPASE HOMOLOG-RELATED"/>
    <property type="match status" value="1"/>
</dbReference>
<evidence type="ECO:0000256" key="15">
    <source>
        <dbReference type="SAM" id="MobiDB-lite"/>
    </source>
</evidence>
<comment type="subcellular location">
    <subcellularLocation>
        <location evidence="2">Cell membrane</location>
        <topology evidence="2">Multi-pass membrane protein</topology>
    </subcellularLocation>
</comment>
<feature type="domain" description="Fungal lipase-type" evidence="16">
    <location>
        <begin position="340"/>
        <end position="473"/>
    </location>
</feature>
<evidence type="ECO:0000256" key="7">
    <source>
        <dbReference type="ARBA" id="ARBA00022801"/>
    </source>
</evidence>
<dbReference type="CDD" id="cd00519">
    <property type="entry name" value="Lipase_3"/>
    <property type="match status" value="1"/>
</dbReference>
<keyword evidence="18" id="KW-1185">Reference proteome</keyword>